<dbReference type="RefSeq" id="WP_005810961.1">
    <property type="nucleotide sequence ID" value="NZ_CABKQQ010000029.1"/>
</dbReference>
<feature type="binding site" evidence="15">
    <location>
        <position position="57"/>
    </location>
    <ligand>
        <name>Ca(2+)</name>
        <dbReference type="ChEBI" id="CHEBI:29108"/>
    </ligand>
</feature>
<dbReference type="InterPro" id="IPR039420">
    <property type="entry name" value="WalR-like"/>
</dbReference>
<evidence type="ECO:0000256" key="2">
    <source>
        <dbReference type="ARBA" id="ARBA00018672"/>
    </source>
</evidence>
<feature type="binding site" evidence="15">
    <location>
        <position position="11"/>
    </location>
    <ligand>
        <name>Ca(2+)</name>
        <dbReference type="ChEBI" id="CHEBI:29108"/>
    </ligand>
</feature>
<dbReference type="GO" id="GO:0000976">
    <property type="term" value="F:transcription cis-regulatory region binding"/>
    <property type="evidence" value="ECO:0007669"/>
    <property type="project" value="TreeGrafter"/>
</dbReference>
<evidence type="ECO:0000256" key="13">
    <source>
        <dbReference type="ARBA" id="ARBA00024867"/>
    </source>
</evidence>
<keyword evidence="12 14" id="KW-0804">Transcription</keyword>
<dbReference type="InterPro" id="IPR014879">
    <property type="entry name" value="Spo0A_C"/>
</dbReference>
<dbReference type="GO" id="GO:0051606">
    <property type="term" value="P:detection of stimulus"/>
    <property type="evidence" value="ECO:0007669"/>
    <property type="project" value="UniProtKB-UniRule"/>
</dbReference>
<feature type="modified residue" description="4-aspartylphosphate" evidence="16">
    <location>
        <position position="57"/>
    </location>
</feature>
<evidence type="ECO:0000256" key="16">
    <source>
        <dbReference type="PROSITE-ProRule" id="PRU00169"/>
    </source>
</evidence>
<gene>
    <name evidence="18" type="ORF">DPCES_2532</name>
</gene>
<dbReference type="PIRSF" id="PIRSF002937">
    <property type="entry name" value="Res_reg_Spo0A"/>
    <property type="match status" value="1"/>
</dbReference>
<dbReference type="PANTHER" id="PTHR48111:SF1">
    <property type="entry name" value="TWO-COMPONENT RESPONSE REGULATOR ORR33"/>
    <property type="match status" value="1"/>
</dbReference>
<feature type="binding site" evidence="15">
    <location>
        <position position="12"/>
    </location>
    <ligand>
        <name>Ca(2+)</name>
        <dbReference type="ChEBI" id="CHEBI:29108"/>
    </ligand>
</feature>
<dbReference type="Gene3D" id="3.40.50.2300">
    <property type="match status" value="1"/>
</dbReference>
<keyword evidence="7 14" id="KW-0749">Sporulation</keyword>
<evidence type="ECO:0000256" key="14">
    <source>
        <dbReference type="PIRNR" id="PIRNR002937"/>
    </source>
</evidence>
<evidence type="ECO:0000313" key="18">
    <source>
        <dbReference type="EMBL" id="CDX02419.1"/>
    </source>
</evidence>
<dbReference type="GO" id="GO:0030435">
    <property type="term" value="P:sporulation resulting in formation of a cellular spore"/>
    <property type="evidence" value="ECO:0007669"/>
    <property type="project" value="UniProtKB-UniRule"/>
</dbReference>
<name>A0A098B0M5_DESHA</name>
<feature type="domain" description="Response regulatory" evidence="17">
    <location>
        <begin position="6"/>
        <end position="122"/>
    </location>
</feature>
<dbReference type="SUPFAM" id="SSF52172">
    <property type="entry name" value="CheY-like"/>
    <property type="match status" value="1"/>
</dbReference>
<keyword evidence="11 14" id="KW-0010">Activator</keyword>
<evidence type="ECO:0000256" key="12">
    <source>
        <dbReference type="ARBA" id="ARBA00023163"/>
    </source>
</evidence>
<evidence type="ECO:0000256" key="7">
    <source>
        <dbReference type="ARBA" id="ARBA00022969"/>
    </source>
</evidence>
<dbReference type="GO" id="GO:0005509">
    <property type="term" value="F:calcium ion binding"/>
    <property type="evidence" value="ECO:0007669"/>
    <property type="project" value="UniProtKB-UniRule"/>
</dbReference>
<keyword evidence="6 14" id="KW-0106">Calcium</keyword>
<evidence type="ECO:0000256" key="11">
    <source>
        <dbReference type="ARBA" id="ARBA00023159"/>
    </source>
</evidence>
<evidence type="ECO:0000256" key="5">
    <source>
        <dbReference type="ARBA" id="ARBA00022553"/>
    </source>
</evidence>
<dbReference type="InterPro" id="IPR016032">
    <property type="entry name" value="Sig_transdc_resp-reg_C-effctor"/>
</dbReference>
<dbReference type="Pfam" id="PF08769">
    <property type="entry name" value="Spo0A_C"/>
    <property type="match status" value="1"/>
</dbReference>
<evidence type="ECO:0000256" key="15">
    <source>
        <dbReference type="PIRSR" id="PIRSR002937-1"/>
    </source>
</evidence>
<dbReference type="Pfam" id="PF00072">
    <property type="entry name" value="Response_reg"/>
    <property type="match status" value="1"/>
</dbReference>
<evidence type="ECO:0000256" key="1">
    <source>
        <dbReference type="ARBA" id="ARBA00004496"/>
    </source>
</evidence>
<evidence type="ECO:0000259" key="17">
    <source>
        <dbReference type="PROSITE" id="PS50110"/>
    </source>
</evidence>
<evidence type="ECO:0000256" key="9">
    <source>
        <dbReference type="ARBA" id="ARBA00023015"/>
    </source>
</evidence>
<comment type="function">
    <text evidence="13 14">May play the central regulatory role in sporulation. It may be an element of the effector pathway responsible for the activation of sporulation genes in response to nutritional stress. Spo0A may act in concert with spo0H (a sigma factor) to control the expression of some genes that are critical to the sporulation process.</text>
</comment>
<keyword evidence="3 14" id="KW-0963">Cytoplasm</keyword>
<keyword evidence="9 14" id="KW-0805">Transcription regulation</keyword>
<keyword evidence="8 14" id="KW-0902">Two-component regulatory system</keyword>
<sequence length="272" mass="30639">MQKPIRVLLADDNREFVEVLKEYIVRQPDMQLVGIAYHGNEALDLIYREQPDLVILDIIMPHLDGLGVLEKLQDDIKKPRVIILTAFGQENMTQRAVQLGADYFILKPFDLETLGKRIRQLQGLIPLVKYESPGNGAATASPIAATSSSSALGANTRNLEVEVTRMIHQMGVPAHVKGYQYLRDAIVCVVQEVSLLGAVTKELYPMIAEKYNTTPSRVERAIRHAIELAWDRGNIEFMNRFFGYTINVDRGKPTNSEFIAMVADKLRMAKML</sequence>
<dbReference type="PROSITE" id="PS50110">
    <property type="entry name" value="RESPONSE_REGULATORY"/>
    <property type="match status" value="1"/>
</dbReference>
<dbReference type="GO" id="GO:0032993">
    <property type="term" value="C:protein-DNA complex"/>
    <property type="evidence" value="ECO:0007669"/>
    <property type="project" value="TreeGrafter"/>
</dbReference>
<keyword evidence="10 14" id="KW-0238">DNA-binding</keyword>
<dbReference type="SMART" id="SM00448">
    <property type="entry name" value="REC"/>
    <property type="match status" value="1"/>
</dbReference>
<dbReference type="GO" id="GO:0000156">
    <property type="term" value="F:phosphorelay response regulator activity"/>
    <property type="evidence" value="ECO:0007669"/>
    <property type="project" value="TreeGrafter"/>
</dbReference>
<keyword evidence="4 14" id="KW-0678">Repressor</keyword>
<dbReference type="Gene3D" id="1.10.10.10">
    <property type="entry name" value="Winged helix-like DNA-binding domain superfamily/Winged helix DNA-binding domain"/>
    <property type="match status" value="1"/>
</dbReference>
<dbReference type="InterPro" id="IPR011006">
    <property type="entry name" value="CheY-like_superfamily"/>
</dbReference>
<organism evidence="18">
    <name type="scientific">Desulfitobacterium hafniense</name>
    <name type="common">Desulfitobacterium frappieri</name>
    <dbReference type="NCBI Taxonomy" id="49338"/>
    <lineage>
        <taxon>Bacteria</taxon>
        <taxon>Bacillati</taxon>
        <taxon>Bacillota</taxon>
        <taxon>Clostridia</taxon>
        <taxon>Eubacteriales</taxon>
        <taxon>Desulfitobacteriaceae</taxon>
        <taxon>Desulfitobacterium</taxon>
    </lineage>
</organism>
<accession>A0A098B0M5</accession>
<keyword evidence="14 15" id="KW-0479">Metal-binding</keyword>
<dbReference type="GO" id="GO:0005829">
    <property type="term" value="C:cytosol"/>
    <property type="evidence" value="ECO:0007669"/>
    <property type="project" value="TreeGrafter"/>
</dbReference>
<dbReference type="NCBIfam" id="TIGR02875">
    <property type="entry name" value="spore_0_A"/>
    <property type="match status" value="1"/>
</dbReference>
<dbReference type="GO" id="GO:0003700">
    <property type="term" value="F:DNA-binding transcription factor activity"/>
    <property type="evidence" value="ECO:0007669"/>
    <property type="project" value="InterPro"/>
</dbReference>
<dbReference type="GO" id="GO:0042173">
    <property type="term" value="P:regulation of sporulation resulting in formation of a cellular spore"/>
    <property type="evidence" value="ECO:0007669"/>
    <property type="project" value="InterPro"/>
</dbReference>
<dbReference type="InterPro" id="IPR001789">
    <property type="entry name" value="Sig_transdc_resp-reg_receiver"/>
</dbReference>
<evidence type="ECO:0000256" key="6">
    <source>
        <dbReference type="ARBA" id="ARBA00022837"/>
    </source>
</evidence>
<reference evidence="18" key="1">
    <citation type="submission" date="2014-07" db="EMBL/GenBank/DDBJ databases">
        <authorList>
            <person name="Hornung V.Bastian."/>
        </authorList>
    </citation>
    <scope>NUCLEOTIDE SEQUENCE</scope>
    <source>
        <strain evidence="18">PCE-S</strain>
    </source>
</reference>
<protein>
    <recommendedName>
        <fullName evidence="2 14">Stage 0 sporulation protein A homolog</fullName>
    </recommendedName>
</protein>
<dbReference type="EMBL" id="LK996017">
    <property type="protein sequence ID" value="CDX02419.1"/>
    <property type="molecule type" value="Genomic_DNA"/>
</dbReference>
<comment type="subcellular location">
    <subcellularLocation>
        <location evidence="1 14">Cytoplasm</location>
    </subcellularLocation>
</comment>
<evidence type="ECO:0000256" key="4">
    <source>
        <dbReference type="ARBA" id="ARBA00022491"/>
    </source>
</evidence>
<dbReference type="InterPro" id="IPR012052">
    <property type="entry name" value="Spore_0_A"/>
</dbReference>
<dbReference type="PANTHER" id="PTHR48111">
    <property type="entry name" value="REGULATOR OF RPOS"/>
    <property type="match status" value="1"/>
</dbReference>
<dbReference type="InterPro" id="IPR036388">
    <property type="entry name" value="WH-like_DNA-bd_sf"/>
</dbReference>
<dbReference type="AlphaFoldDB" id="A0A098B0M5"/>
<evidence type="ECO:0000256" key="3">
    <source>
        <dbReference type="ARBA" id="ARBA00022490"/>
    </source>
</evidence>
<proteinExistence type="predicted"/>
<dbReference type="CDD" id="cd17561">
    <property type="entry name" value="REC_Spo0A"/>
    <property type="match status" value="1"/>
</dbReference>
<evidence type="ECO:0000256" key="10">
    <source>
        <dbReference type="ARBA" id="ARBA00023125"/>
    </source>
</evidence>
<dbReference type="PATRIC" id="fig|49338.4.peg.2719"/>
<dbReference type="SUPFAM" id="SSF46894">
    <property type="entry name" value="C-terminal effector domain of the bipartite response regulators"/>
    <property type="match status" value="1"/>
</dbReference>
<evidence type="ECO:0000256" key="8">
    <source>
        <dbReference type="ARBA" id="ARBA00023012"/>
    </source>
</evidence>
<comment type="cofactor">
    <cofactor evidence="14 15">
        <name>Ca(2+)</name>
        <dbReference type="ChEBI" id="CHEBI:29108"/>
    </cofactor>
    <text evidence="14 15">Binds 1 Ca(2+) ion per subunit.</text>
</comment>
<keyword evidence="5 16" id="KW-0597">Phosphoprotein</keyword>